<dbReference type="PROSITE" id="PS51030">
    <property type="entry name" value="NUCLEAR_REC_DBD_2"/>
    <property type="match status" value="1"/>
</dbReference>
<dbReference type="GO" id="GO:0005634">
    <property type="term" value="C:nucleus"/>
    <property type="evidence" value="ECO:0007669"/>
    <property type="project" value="TreeGrafter"/>
</dbReference>
<evidence type="ECO:0000256" key="7">
    <source>
        <dbReference type="ARBA" id="ARBA00023170"/>
    </source>
</evidence>
<dbReference type="Gene3D" id="3.30.50.10">
    <property type="entry name" value="Erythroid Transcription Factor GATA-1, subunit A"/>
    <property type="match status" value="1"/>
</dbReference>
<dbReference type="InterPro" id="IPR013088">
    <property type="entry name" value="Znf_NHR/GATA"/>
</dbReference>
<evidence type="ECO:0000256" key="5">
    <source>
        <dbReference type="ARBA" id="ARBA00023125"/>
    </source>
</evidence>
<evidence type="ECO:0000256" key="6">
    <source>
        <dbReference type="ARBA" id="ARBA00023163"/>
    </source>
</evidence>
<dbReference type="PANTHER" id="PTHR46011:SF6">
    <property type="entry name" value="HIGH ZINC ACTIVATED NUCLEAR RECEPTOR PROTEIN"/>
    <property type="match status" value="1"/>
</dbReference>
<keyword evidence="7" id="KW-0675">Receptor</keyword>
<dbReference type="SUPFAM" id="SSF48508">
    <property type="entry name" value="Nuclear receptor ligand-binding domain"/>
    <property type="match status" value="1"/>
</dbReference>
<dbReference type="SMART" id="SM00399">
    <property type="entry name" value="ZnF_C4"/>
    <property type="match status" value="1"/>
</dbReference>
<evidence type="ECO:0000256" key="3">
    <source>
        <dbReference type="ARBA" id="ARBA00022833"/>
    </source>
</evidence>
<protein>
    <recommendedName>
        <fullName evidence="13">Nuclear receptor</fullName>
    </recommendedName>
</protein>
<evidence type="ECO:0000256" key="1">
    <source>
        <dbReference type="ARBA" id="ARBA00022723"/>
    </source>
</evidence>
<keyword evidence="6" id="KW-0804">Transcription</keyword>
<dbReference type="Proteomes" id="UP001432322">
    <property type="component" value="Unassembled WGS sequence"/>
</dbReference>
<dbReference type="GO" id="GO:0043565">
    <property type="term" value="F:sequence-specific DNA binding"/>
    <property type="evidence" value="ECO:0007669"/>
    <property type="project" value="InterPro"/>
</dbReference>
<reference evidence="11" key="1">
    <citation type="submission" date="2023-10" db="EMBL/GenBank/DDBJ databases">
        <title>Genome assembly of Pristionchus species.</title>
        <authorList>
            <person name="Yoshida K."/>
            <person name="Sommer R.J."/>
        </authorList>
    </citation>
    <scope>NUCLEOTIDE SEQUENCE</scope>
    <source>
        <strain evidence="11">RS5133</strain>
    </source>
</reference>
<evidence type="ECO:0000259" key="9">
    <source>
        <dbReference type="PROSITE" id="PS51030"/>
    </source>
</evidence>
<dbReference type="InterPro" id="IPR035500">
    <property type="entry name" value="NHR-like_dom_sf"/>
</dbReference>
<organism evidence="11 12">
    <name type="scientific">Pristionchus fissidentatus</name>
    <dbReference type="NCBI Taxonomy" id="1538716"/>
    <lineage>
        <taxon>Eukaryota</taxon>
        <taxon>Metazoa</taxon>
        <taxon>Ecdysozoa</taxon>
        <taxon>Nematoda</taxon>
        <taxon>Chromadorea</taxon>
        <taxon>Rhabditida</taxon>
        <taxon>Rhabditina</taxon>
        <taxon>Diplogasteromorpha</taxon>
        <taxon>Diplogasteroidea</taxon>
        <taxon>Neodiplogasteridae</taxon>
        <taxon>Pristionchus</taxon>
    </lineage>
</organism>
<dbReference type="GO" id="GO:0008270">
    <property type="term" value="F:zinc ion binding"/>
    <property type="evidence" value="ECO:0007669"/>
    <property type="project" value="UniProtKB-KW"/>
</dbReference>
<dbReference type="SUPFAM" id="SSF57716">
    <property type="entry name" value="Glucocorticoid receptor-like (DNA-binding domain)"/>
    <property type="match status" value="1"/>
</dbReference>
<dbReference type="PANTHER" id="PTHR46011">
    <property type="entry name" value="NUCLEAR HORMONE RECEPTOR FAMILY MEMBER NHR-86-RELATED"/>
    <property type="match status" value="1"/>
</dbReference>
<gene>
    <name evidence="11" type="ORF">PFISCL1PPCAC_13200</name>
</gene>
<sequence length="354" mass="40377">MDSQRQSRACLVCCAPTITLNLGLDICGACSSFFRRVRASGKQFPCRRGDGQCGAASDGKFLCRRCRLDRCLALGLEFVAPSRNGIKTPESTTPMLDRIGQEWKSFIERRRVQELALAKASGWKNRIEHPTEEIYGVQMDCCHIVFNMLVAETFTLFKNIFPAFRDISFKEQECIFKDYIGKITTIDSYYRSRQLFGDTSRYMMQSAVTCVDQDLLSTATIQGNEQADLLISSARIFIRDQNEIVLAMFNRAKITEKELYALIALLMSELDSACDASEAALAIIDRHRADLLCELQHYYHKELRLADFSTRLGNLMSLNHAIQENKSQLKVHFRFQVTFFDVYTANEALQKLLL</sequence>
<proteinExistence type="predicted"/>
<keyword evidence="12" id="KW-1185">Reference proteome</keyword>
<feature type="domain" description="NR LBD" evidence="10">
    <location>
        <begin position="113"/>
        <end position="354"/>
    </location>
</feature>
<dbReference type="GO" id="GO:0003700">
    <property type="term" value="F:DNA-binding transcription factor activity"/>
    <property type="evidence" value="ECO:0007669"/>
    <property type="project" value="InterPro"/>
</dbReference>
<keyword evidence="3" id="KW-0862">Zinc</keyword>
<evidence type="ECO:0000256" key="8">
    <source>
        <dbReference type="ARBA" id="ARBA00023242"/>
    </source>
</evidence>
<dbReference type="EMBL" id="BTSY01000004">
    <property type="protein sequence ID" value="GMT21903.1"/>
    <property type="molecule type" value="Genomic_DNA"/>
</dbReference>
<accession>A0AAV5VQY8</accession>
<feature type="domain" description="Nuclear receptor" evidence="9">
    <location>
        <begin position="7"/>
        <end position="83"/>
    </location>
</feature>
<evidence type="ECO:0000313" key="11">
    <source>
        <dbReference type="EMBL" id="GMT21903.1"/>
    </source>
</evidence>
<evidence type="ECO:0000313" key="12">
    <source>
        <dbReference type="Proteomes" id="UP001432322"/>
    </source>
</evidence>
<dbReference type="Gene3D" id="1.10.565.10">
    <property type="entry name" value="Retinoid X Receptor"/>
    <property type="match status" value="1"/>
</dbReference>
<evidence type="ECO:0008006" key="13">
    <source>
        <dbReference type="Google" id="ProtNLM"/>
    </source>
</evidence>
<dbReference type="InterPro" id="IPR000536">
    <property type="entry name" value="Nucl_hrmn_rcpt_lig-bd"/>
</dbReference>
<evidence type="ECO:0000256" key="2">
    <source>
        <dbReference type="ARBA" id="ARBA00022771"/>
    </source>
</evidence>
<dbReference type="Pfam" id="PF00104">
    <property type="entry name" value="Hormone_recep"/>
    <property type="match status" value="1"/>
</dbReference>
<keyword evidence="8" id="KW-0539">Nucleus</keyword>
<dbReference type="Pfam" id="PF00105">
    <property type="entry name" value="zf-C4"/>
    <property type="match status" value="1"/>
</dbReference>
<evidence type="ECO:0000256" key="4">
    <source>
        <dbReference type="ARBA" id="ARBA00023015"/>
    </source>
</evidence>
<evidence type="ECO:0000259" key="10">
    <source>
        <dbReference type="PROSITE" id="PS51843"/>
    </source>
</evidence>
<keyword evidence="4" id="KW-0805">Transcription regulation</keyword>
<name>A0AAV5VQY8_9BILA</name>
<dbReference type="PROSITE" id="PS51843">
    <property type="entry name" value="NR_LBD"/>
    <property type="match status" value="1"/>
</dbReference>
<keyword evidence="5" id="KW-0238">DNA-binding</keyword>
<dbReference type="AlphaFoldDB" id="A0AAV5VQY8"/>
<keyword evidence="1" id="KW-0479">Metal-binding</keyword>
<comment type="caution">
    <text evidence="11">The sequence shown here is derived from an EMBL/GenBank/DDBJ whole genome shotgun (WGS) entry which is preliminary data.</text>
</comment>
<dbReference type="SMART" id="SM00430">
    <property type="entry name" value="HOLI"/>
    <property type="match status" value="1"/>
</dbReference>
<dbReference type="InterPro" id="IPR001628">
    <property type="entry name" value="Znf_hrmn_rcpt"/>
</dbReference>
<keyword evidence="2" id="KW-0863">Zinc-finger</keyword>